<dbReference type="Proteomes" id="UP001054252">
    <property type="component" value="Unassembled WGS sequence"/>
</dbReference>
<dbReference type="PANTHER" id="PTHR33971:SF3">
    <property type="entry name" value="UBIQUITIN CARBOXYL-TERMINAL HYDROLASE 36"/>
    <property type="match status" value="1"/>
</dbReference>
<dbReference type="GO" id="GO:0070300">
    <property type="term" value="F:phosphatidic acid binding"/>
    <property type="evidence" value="ECO:0007669"/>
    <property type="project" value="InterPro"/>
</dbReference>
<keyword evidence="3" id="KW-1185">Reference proteome</keyword>
<evidence type="ECO:0000256" key="1">
    <source>
        <dbReference type="SAM" id="MobiDB-lite"/>
    </source>
</evidence>
<dbReference type="AlphaFoldDB" id="A0AAV5L0W8"/>
<comment type="caution">
    <text evidence="2">The sequence shown here is derived from an EMBL/GenBank/DDBJ whole genome shotgun (WGS) entry which is preliminary data.</text>
</comment>
<feature type="compositionally biased region" description="Basic and acidic residues" evidence="1">
    <location>
        <begin position="268"/>
        <end position="284"/>
    </location>
</feature>
<dbReference type="EMBL" id="BPVZ01000089">
    <property type="protein sequence ID" value="GKV30816.1"/>
    <property type="molecule type" value="Genomic_DNA"/>
</dbReference>
<organism evidence="2 3">
    <name type="scientific">Rubroshorea leprosula</name>
    <dbReference type="NCBI Taxonomy" id="152421"/>
    <lineage>
        <taxon>Eukaryota</taxon>
        <taxon>Viridiplantae</taxon>
        <taxon>Streptophyta</taxon>
        <taxon>Embryophyta</taxon>
        <taxon>Tracheophyta</taxon>
        <taxon>Spermatophyta</taxon>
        <taxon>Magnoliopsida</taxon>
        <taxon>eudicotyledons</taxon>
        <taxon>Gunneridae</taxon>
        <taxon>Pentapetalae</taxon>
        <taxon>rosids</taxon>
        <taxon>malvids</taxon>
        <taxon>Malvales</taxon>
        <taxon>Dipterocarpaceae</taxon>
        <taxon>Rubroshorea</taxon>
    </lineage>
</organism>
<gene>
    <name evidence="2" type="ORF">SLEP1_g39591</name>
</gene>
<accession>A0AAV5L0W8</accession>
<dbReference type="InterPro" id="IPR038943">
    <property type="entry name" value="PLDrp1-like"/>
</dbReference>
<evidence type="ECO:0000313" key="2">
    <source>
        <dbReference type="EMBL" id="GKV30816.1"/>
    </source>
</evidence>
<evidence type="ECO:0000313" key="3">
    <source>
        <dbReference type="Proteomes" id="UP001054252"/>
    </source>
</evidence>
<feature type="compositionally biased region" description="Gly residues" evidence="1">
    <location>
        <begin position="217"/>
        <end position="227"/>
    </location>
</feature>
<dbReference type="GO" id="GO:0004674">
    <property type="term" value="F:protein serine/threonine kinase activity"/>
    <property type="evidence" value="ECO:0007669"/>
    <property type="project" value="TreeGrafter"/>
</dbReference>
<feature type="region of interest" description="Disordered" evidence="1">
    <location>
        <begin position="268"/>
        <end position="288"/>
    </location>
</feature>
<feature type="region of interest" description="Disordered" evidence="1">
    <location>
        <begin position="168"/>
        <end position="230"/>
    </location>
</feature>
<reference evidence="2 3" key="1">
    <citation type="journal article" date="2021" name="Commun. Biol.">
        <title>The genome of Shorea leprosula (Dipterocarpaceae) highlights the ecological relevance of drought in aseasonal tropical rainforests.</title>
        <authorList>
            <person name="Ng K.K.S."/>
            <person name="Kobayashi M.J."/>
            <person name="Fawcett J.A."/>
            <person name="Hatakeyama M."/>
            <person name="Paape T."/>
            <person name="Ng C.H."/>
            <person name="Ang C.C."/>
            <person name="Tnah L.H."/>
            <person name="Lee C.T."/>
            <person name="Nishiyama T."/>
            <person name="Sese J."/>
            <person name="O'Brien M.J."/>
            <person name="Copetti D."/>
            <person name="Mohd Noor M.I."/>
            <person name="Ong R.C."/>
            <person name="Putra M."/>
            <person name="Sireger I.Z."/>
            <person name="Indrioko S."/>
            <person name="Kosugi Y."/>
            <person name="Izuno A."/>
            <person name="Isagi Y."/>
            <person name="Lee S.L."/>
            <person name="Shimizu K.K."/>
        </authorList>
    </citation>
    <scope>NUCLEOTIDE SEQUENCE [LARGE SCALE GENOMIC DNA]</scope>
    <source>
        <strain evidence="2">214</strain>
    </source>
</reference>
<sequence>MAYYSSSYYDADLSEYHQTPFYCSSDFILSQGSQPLAAHSTSYDYGGYNFFEHDQTPGYGASESDPFMGNTTVAYSVATPSEPNKYFAYDPALYSGNYSAAQTQFIISYSVSEFNVPEFEEYDPTPYTGGYDITQTYGKPLPPSEEICYPRSSMDPNAVSLADFSHESIKSPHGKDEDESEAETQDTSKMTGGADDSHSEESEENSPDDVHPSWYGRGSGDGNGTTGDQGVEYEQRVPQIPSGYGLEAMDLCESIFGYWPCLSRAKRHDDHQPVSGERSNDDQWKGTADYLFGGSDPYGERWEIGGSYQNPKYAYERHYQEQSLYREVEYE</sequence>
<dbReference type="PANTHER" id="PTHR33971">
    <property type="entry name" value="OS06G0232000 PROTEIN"/>
    <property type="match status" value="1"/>
</dbReference>
<name>A0AAV5L0W8_9ROSI</name>
<protein>
    <submittedName>
        <fullName evidence="2">Uncharacterized protein</fullName>
    </submittedName>
</protein>
<proteinExistence type="predicted"/>